<evidence type="ECO:0000313" key="3">
    <source>
        <dbReference type="Proteomes" id="UP001487740"/>
    </source>
</evidence>
<accession>A0AAW0UCJ3</accession>
<dbReference type="GO" id="GO:0015074">
    <property type="term" value="P:DNA integration"/>
    <property type="evidence" value="ECO:0007669"/>
    <property type="project" value="InterPro"/>
</dbReference>
<evidence type="ECO:0000313" key="2">
    <source>
        <dbReference type="EMBL" id="KAK8397166.1"/>
    </source>
</evidence>
<protein>
    <recommendedName>
        <fullName evidence="1">Integrase catalytic domain-containing protein</fullName>
    </recommendedName>
</protein>
<dbReference type="PROSITE" id="PS50994">
    <property type="entry name" value="INTEGRASE"/>
    <property type="match status" value="1"/>
</dbReference>
<proteinExistence type="predicted"/>
<organism evidence="2 3">
    <name type="scientific">Scylla paramamosain</name>
    <name type="common">Mud crab</name>
    <dbReference type="NCBI Taxonomy" id="85552"/>
    <lineage>
        <taxon>Eukaryota</taxon>
        <taxon>Metazoa</taxon>
        <taxon>Ecdysozoa</taxon>
        <taxon>Arthropoda</taxon>
        <taxon>Crustacea</taxon>
        <taxon>Multicrustacea</taxon>
        <taxon>Malacostraca</taxon>
        <taxon>Eumalacostraca</taxon>
        <taxon>Eucarida</taxon>
        <taxon>Decapoda</taxon>
        <taxon>Pleocyemata</taxon>
        <taxon>Brachyura</taxon>
        <taxon>Eubrachyura</taxon>
        <taxon>Portunoidea</taxon>
        <taxon>Portunidae</taxon>
        <taxon>Portuninae</taxon>
        <taxon>Scylla</taxon>
    </lineage>
</organism>
<dbReference type="SUPFAM" id="SSF53098">
    <property type="entry name" value="Ribonuclease H-like"/>
    <property type="match status" value="1"/>
</dbReference>
<comment type="caution">
    <text evidence="2">The sequence shown here is derived from an EMBL/GenBank/DDBJ whole genome shotgun (WGS) entry which is preliminary data.</text>
</comment>
<sequence length="175" mass="19639">MKLLTTEESDNGRGFVNAIISELAALWPELKLVTKHPRHPQSQSAVERLNGVIQEKLTIWMKENNSRKWSVGLKWQVNINRHETTGHSPFKVTFGQHPQALNVTESDKVAGAEAEAEAEADAETEAEVEVQANTKAVVLTFQKIRASVDQEKSKTAARMTRRGKHLLRPQVIVLR</sequence>
<dbReference type="EMBL" id="JARAKH010000014">
    <property type="protein sequence ID" value="KAK8397166.1"/>
    <property type="molecule type" value="Genomic_DNA"/>
</dbReference>
<gene>
    <name evidence="2" type="ORF">O3P69_004701</name>
</gene>
<evidence type="ECO:0000259" key="1">
    <source>
        <dbReference type="PROSITE" id="PS50994"/>
    </source>
</evidence>
<dbReference type="Gene3D" id="3.30.420.10">
    <property type="entry name" value="Ribonuclease H-like superfamily/Ribonuclease H"/>
    <property type="match status" value="1"/>
</dbReference>
<dbReference type="InterPro" id="IPR036397">
    <property type="entry name" value="RNaseH_sf"/>
</dbReference>
<name>A0AAW0UCJ3_SCYPA</name>
<dbReference type="InterPro" id="IPR001584">
    <property type="entry name" value="Integrase_cat-core"/>
</dbReference>
<feature type="domain" description="Integrase catalytic" evidence="1">
    <location>
        <begin position="1"/>
        <end position="97"/>
    </location>
</feature>
<dbReference type="InterPro" id="IPR012337">
    <property type="entry name" value="RNaseH-like_sf"/>
</dbReference>
<dbReference type="Proteomes" id="UP001487740">
    <property type="component" value="Unassembled WGS sequence"/>
</dbReference>
<dbReference type="AlphaFoldDB" id="A0AAW0UCJ3"/>
<keyword evidence="3" id="KW-1185">Reference proteome</keyword>
<reference evidence="2 3" key="1">
    <citation type="submission" date="2023-03" db="EMBL/GenBank/DDBJ databases">
        <title>High-quality genome of Scylla paramamosain provides insights in environmental adaptation.</title>
        <authorList>
            <person name="Zhang L."/>
        </authorList>
    </citation>
    <scope>NUCLEOTIDE SEQUENCE [LARGE SCALE GENOMIC DNA]</scope>
    <source>
        <strain evidence="2">LZ_2023a</strain>
        <tissue evidence="2">Muscle</tissue>
    </source>
</reference>
<dbReference type="GO" id="GO:0003676">
    <property type="term" value="F:nucleic acid binding"/>
    <property type="evidence" value="ECO:0007669"/>
    <property type="project" value="InterPro"/>
</dbReference>